<proteinExistence type="predicted"/>
<comment type="caution">
    <text evidence="1">The sequence shown here is derived from an EMBL/GenBank/DDBJ whole genome shotgun (WGS) entry which is preliminary data.</text>
</comment>
<dbReference type="RefSeq" id="WP_064306938.1">
    <property type="nucleotide sequence ID" value="NZ_LWCR01000003.1"/>
</dbReference>
<organism evidence="1 2">
    <name type="scientific">Pseudomonas oryzihabitans</name>
    <dbReference type="NCBI Taxonomy" id="47885"/>
    <lineage>
        <taxon>Bacteria</taxon>
        <taxon>Pseudomonadati</taxon>
        <taxon>Pseudomonadota</taxon>
        <taxon>Gammaproteobacteria</taxon>
        <taxon>Pseudomonadales</taxon>
        <taxon>Pseudomonadaceae</taxon>
        <taxon>Pseudomonas</taxon>
    </lineage>
</organism>
<dbReference type="OrthoDB" id="9919517at2"/>
<gene>
    <name evidence="1" type="ORF">A4V15_11745</name>
</gene>
<protein>
    <submittedName>
        <fullName evidence="1">Uncharacterized protein</fullName>
    </submittedName>
</protein>
<evidence type="ECO:0000313" key="1">
    <source>
        <dbReference type="EMBL" id="OAN31727.1"/>
    </source>
</evidence>
<sequence>MHLLQRITQGTTSGTLLAVGFCSAISIAFSAGPLSRSLSGGNAVDGCPLAADRAASSQQLDAASLAASHPNLLNERPASPDWLDHSLAALYCHTK</sequence>
<evidence type="ECO:0000313" key="2">
    <source>
        <dbReference type="Proteomes" id="UP000078356"/>
    </source>
</evidence>
<accession>A0A178LKT6</accession>
<name>A0A178LKT6_9PSED</name>
<dbReference type="EMBL" id="LWCR01000003">
    <property type="protein sequence ID" value="OAN31727.1"/>
    <property type="molecule type" value="Genomic_DNA"/>
</dbReference>
<dbReference type="Proteomes" id="UP000078356">
    <property type="component" value="Unassembled WGS sequence"/>
</dbReference>
<reference evidence="1 2" key="1">
    <citation type="submission" date="2016-04" db="EMBL/GenBank/DDBJ databases">
        <title>Draft Genome Sequences of Staphylococcus capitis Strain H36, S. capitis Strain H65, S. cohnii Strain H62, S. hominis Strain H69, Mycobacterium iranicum Strain H39, Plantibacter sp. Strain H53, Pseudomonas oryzihabitans Strain H72, and Microbacterium sp. Strain H83, isolated from residential settings.</title>
        <authorList>
            <person name="Lymperopoulou D."/>
            <person name="Adams R.I."/>
            <person name="Lindow S."/>
            <person name="Coil D.A."/>
            <person name="Jospin G."/>
            <person name="Eisen J.A."/>
        </authorList>
    </citation>
    <scope>NUCLEOTIDE SEQUENCE [LARGE SCALE GENOMIC DNA]</scope>
    <source>
        <strain evidence="1 2">H72</strain>
    </source>
</reference>
<dbReference type="AlphaFoldDB" id="A0A178LKT6"/>